<dbReference type="SUPFAM" id="SSF51735">
    <property type="entry name" value="NAD(P)-binding Rossmann-fold domains"/>
    <property type="match status" value="1"/>
</dbReference>
<evidence type="ECO:0000313" key="8">
    <source>
        <dbReference type="EMBL" id="RIH66933.1"/>
    </source>
</evidence>
<dbReference type="Pfam" id="PF01408">
    <property type="entry name" value="GFO_IDH_MocA"/>
    <property type="match status" value="1"/>
</dbReference>
<dbReference type="GO" id="GO:0016798">
    <property type="term" value="F:hydrolase activity, acting on glycosyl bonds"/>
    <property type="evidence" value="ECO:0007669"/>
    <property type="project" value="UniProtKB-KW"/>
</dbReference>
<evidence type="ECO:0000256" key="3">
    <source>
        <dbReference type="ARBA" id="ARBA00022801"/>
    </source>
</evidence>
<dbReference type="EMBL" id="QWET01000001">
    <property type="protein sequence ID" value="RIH66933.1"/>
    <property type="molecule type" value="Genomic_DNA"/>
</dbReference>
<dbReference type="InterPro" id="IPR000683">
    <property type="entry name" value="Gfo/Idh/MocA-like_OxRdtase_N"/>
</dbReference>
<name>A0A399D6E0_9BACT</name>
<comment type="caution">
    <text evidence="8">The sequence shown here is derived from an EMBL/GenBank/DDBJ whole genome shotgun (WGS) entry which is preliminary data.</text>
</comment>
<proteinExistence type="inferred from homology"/>
<dbReference type="GO" id="GO:0000166">
    <property type="term" value="F:nucleotide binding"/>
    <property type="evidence" value="ECO:0007669"/>
    <property type="project" value="InterPro"/>
</dbReference>
<evidence type="ECO:0000313" key="9">
    <source>
        <dbReference type="Proteomes" id="UP000266441"/>
    </source>
</evidence>
<dbReference type="InterPro" id="IPR006311">
    <property type="entry name" value="TAT_signal"/>
</dbReference>
<dbReference type="AlphaFoldDB" id="A0A399D6E0"/>
<evidence type="ECO:0000256" key="5">
    <source>
        <dbReference type="ARBA" id="ARBA00023295"/>
    </source>
</evidence>
<keyword evidence="3" id="KW-0378">Hydrolase</keyword>
<organism evidence="8 9">
    <name type="scientific">Mariniphaga sediminis</name>
    <dbReference type="NCBI Taxonomy" id="1628158"/>
    <lineage>
        <taxon>Bacteria</taxon>
        <taxon>Pseudomonadati</taxon>
        <taxon>Bacteroidota</taxon>
        <taxon>Bacteroidia</taxon>
        <taxon>Marinilabiliales</taxon>
        <taxon>Prolixibacteraceae</taxon>
        <taxon>Mariniphaga</taxon>
    </lineage>
</organism>
<keyword evidence="4" id="KW-0520">NAD</keyword>
<comment type="similarity">
    <text evidence="2">Belongs to the Gfo/Idh/MocA family. Glycosyl hydrolase 109 subfamily.</text>
</comment>
<feature type="domain" description="Glycosyl hydrolase 109 C-terminal" evidence="7">
    <location>
        <begin position="184"/>
        <end position="346"/>
    </location>
</feature>
<comment type="cofactor">
    <cofactor evidence="1">
        <name>NAD(+)</name>
        <dbReference type="ChEBI" id="CHEBI:57540"/>
    </cofactor>
</comment>
<evidence type="ECO:0000256" key="1">
    <source>
        <dbReference type="ARBA" id="ARBA00001911"/>
    </source>
</evidence>
<dbReference type="InterPro" id="IPR036291">
    <property type="entry name" value="NAD(P)-bd_dom_sf"/>
</dbReference>
<dbReference type="Gene3D" id="3.30.360.10">
    <property type="entry name" value="Dihydrodipicolinate Reductase, domain 2"/>
    <property type="match status" value="1"/>
</dbReference>
<dbReference type="OrthoDB" id="9771072at2"/>
<dbReference type="InterPro" id="IPR050463">
    <property type="entry name" value="Gfo/Idh/MocA_oxidrdct_glycsds"/>
</dbReference>
<evidence type="ECO:0000256" key="4">
    <source>
        <dbReference type="ARBA" id="ARBA00023027"/>
    </source>
</evidence>
<dbReference type="Gene3D" id="3.40.50.720">
    <property type="entry name" value="NAD(P)-binding Rossmann-like Domain"/>
    <property type="match status" value="1"/>
</dbReference>
<keyword evidence="5" id="KW-0326">Glycosidase</keyword>
<evidence type="ECO:0000256" key="2">
    <source>
        <dbReference type="ARBA" id="ARBA00009329"/>
    </source>
</evidence>
<gene>
    <name evidence="8" type="ORF">D1164_00430</name>
</gene>
<dbReference type="PANTHER" id="PTHR43818:SF1">
    <property type="entry name" value="GLYCOSYL HYDROLASE FAMILY 109 PROTEIN"/>
    <property type="match status" value="1"/>
</dbReference>
<evidence type="ECO:0000259" key="6">
    <source>
        <dbReference type="Pfam" id="PF01408"/>
    </source>
</evidence>
<dbReference type="InterPro" id="IPR049303">
    <property type="entry name" value="Glyco_hydro_109_C"/>
</dbReference>
<evidence type="ECO:0000259" key="7">
    <source>
        <dbReference type="Pfam" id="PF21252"/>
    </source>
</evidence>
<feature type="domain" description="Gfo/Idh/MocA-like oxidoreductase N-terminal" evidence="6">
    <location>
        <begin position="44"/>
        <end position="168"/>
    </location>
</feature>
<dbReference type="Proteomes" id="UP000266441">
    <property type="component" value="Unassembled WGS sequence"/>
</dbReference>
<keyword evidence="9" id="KW-1185">Reference proteome</keyword>
<dbReference type="PANTHER" id="PTHR43818">
    <property type="entry name" value="BCDNA.GH03377"/>
    <property type="match status" value="1"/>
</dbReference>
<dbReference type="PROSITE" id="PS51318">
    <property type="entry name" value="TAT"/>
    <property type="match status" value="1"/>
</dbReference>
<dbReference type="Pfam" id="PF21252">
    <property type="entry name" value="Glyco_hydro_109_C"/>
    <property type="match status" value="1"/>
</dbReference>
<protein>
    <submittedName>
        <fullName evidence="8">Gfo/Idh/MocA family oxidoreductase</fullName>
    </submittedName>
</protein>
<accession>A0A399D6E0</accession>
<sequence>MKEMESKSNFKRRDFLKTSTGAGLYLATGAYGNLLAGCSPEKPVRIGFVGVGGRGMGMLKVALSIEGVEVPAVCDIVEEKVARAQRLVEEAGQSKPTGFTGPEDYKKLAELNNLDAIYTATPINLHTPIMLAAMRGGKYGGTEMPACVEYDQAWELVETSEKTGKPCMLMENYAYMRNVKMVQVMNQLGLFGDLTHCECGYQHDARYAGFGPDGEMRWRAYGGQTNGNPYPTHAIGPVSQWININRGNRFEYLVSMSSRALGQNYYAEKKFGAGHPAATKKYAQGDVNTSLIQTHNGITITLYYDTKNPRPMDWIYRIQGTKGIYSGSLNKIYLEDKSPVPHQWEEIDNYASKYEHPLWKQYGEKARETGHGGSDYLCMLDFVQAIRNGTDTPIDVYDTASWSIITKLTEESVASKSRPVDFPDFTRGNWQVRKPVKFE</sequence>
<reference evidence="8 9" key="1">
    <citation type="journal article" date="2015" name="Int. J. Syst. Evol. Microbiol.">
        <title>Mariniphaga sediminis sp. nov., isolated from coastal sediment.</title>
        <authorList>
            <person name="Wang F.Q."/>
            <person name="Shen Q.Y."/>
            <person name="Chen G.J."/>
            <person name="Du Z.J."/>
        </authorList>
    </citation>
    <scope>NUCLEOTIDE SEQUENCE [LARGE SCALE GENOMIC DNA]</scope>
    <source>
        <strain evidence="8 9">SY21</strain>
    </source>
</reference>